<evidence type="ECO:0000256" key="1">
    <source>
        <dbReference type="ARBA" id="ARBA00007606"/>
    </source>
</evidence>
<feature type="signal peptide" evidence="2">
    <location>
        <begin position="1"/>
        <end position="37"/>
    </location>
</feature>
<evidence type="ECO:0000313" key="3">
    <source>
        <dbReference type="EMBL" id="CAD8580518.1"/>
    </source>
</evidence>
<evidence type="ECO:0000256" key="2">
    <source>
        <dbReference type="SAM" id="SignalP"/>
    </source>
</evidence>
<dbReference type="Gene3D" id="2.60.120.200">
    <property type="match status" value="2"/>
</dbReference>
<proteinExistence type="inferred from homology"/>
<organism evidence="3">
    <name type="scientific">Ostreococcus mediterraneus</name>
    <dbReference type="NCBI Taxonomy" id="1486918"/>
    <lineage>
        <taxon>Eukaryota</taxon>
        <taxon>Viridiplantae</taxon>
        <taxon>Chlorophyta</taxon>
        <taxon>Mamiellophyceae</taxon>
        <taxon>Mamiellales</taxon>
        <taxon>Bathycoccaceae</taxon>
        <taxon>Ostreococcus</taxon>
    </lineage>
</organism>
<comment type="similarity">
    <text evidence="1">Belongs to the leguminous lectin family.</text>
</comment>
<dbReference type="InterPro" id="IPR050258">
    <property type="entry name" value="Leguminous_Lectin"/>
</dbReference>
<reference evidence="3" key="1">
    <citation type="submission" date="2021-01" db="EMBL/GenBank/DDBJ databases">
        <authorList>
            <person name="Corre E."/>
            <person name="Pelletier E."/>
            <person name="Niang G."/>
            <person name="Scheremetjew M."/>
            <person name="Finn R."/>
            <person name="Kale V."/>
            <person name="Holt S."/>
            <person name="Cochrane G."/>
            <person name="Meng A."/>
            <person name="Brown T."/>
            <person name="Cohen L."/>
        </authorList>
    </citation>
    <scope>NUCLEOTIDE SEQUENCE</scope>
    <source>
        <strain evidence="3">Clade-D-RCC2572</strain>
    </source>
</reference>
<dbReference type="EMBL" id="HBEW01003444">
    <property type="protein sequence ID" value="CAD8580518.1"/>
    <property type="molecule type" value="Transcribed_RNA"/>
</dbReference>
<dbReference type="InterPro" id="IPR019825">
    <property type="entry name" value="Lectin_legB_Mn/Ca_BS"/>
</dbReference>
<dbReference type="SUPFAM" id="SSF49899">
    <property type="entry name" value="Concanavalin A-like lectins/glucanases"/>
    <property type="match status" value="1"/>
</dbReference>
<dbReference type="PANTHER" id="PTHR32401:SF48">
    <property type="entry name" value="LEGUME LECTIN DOMAIN-CONTAINING PROTEIN"/>
    <property type="match status" value="1"/>
</dbReference>
<keyword evidence="2" id="KW-0732">Signal</keyword>
<feature type="chain" id="PRO_5031287197" evidence="2">
    <location>
        <begin position="38"/>
        <end position="1416"/>
    </location>
</feature>
<protein>
    <submittedName>
        <fullName evidence="3">Uncharacterized protein</fullName>
    </submittedName>
</protein>
<dbReference type="PANTHER" id="PTHR32401">
    <property type="entry name" value="CONCANAVALIN A-LIKE LECTIN FAMILY PROTEIN"/>
    <property type="match status" value="1"/>
</dbReference>
<gene>
    <name evidence="3" type="ORF">OMED0929_LOCUS2846</name>
</gene>
<dbReference type="InterPro" id="IPR013320">
    <property type="entry name" value="ConA-like_dom_sf"/>
</dbReference>
<dbReference type="PROSITE" id="PS00307">
    <property type="entry name" value="LECTIN_LEGUME_BETA"/>
    <property type="match status" value="1"/>
</dbReference>
<name>A0A7S0KG39_9CHLO</name>
<sequence>MARADARRRGGRRWASDGRVTIVARLAFALASALALAASRLGVDASCADYTNCGACVANPYCGWCGNDPYSTGGYGNTNHGDHNGVVGPDGYGEGMITVASGVVTGINTRFTKMFHSGGVQQIKSATGTTKTGTVTRVTSDTSMTVSSKSDVTTAEKFTLDMHVTPTGTLTLAATVTALPGSGSTQQVTITGSSTEFTKELKVGYWLILYGTAPATPEVRVITSITSDTSLTVDYDLTGVTWATWGYVSCPPRIGKRGVGMGTIQNHKEDQSTTFQSVAANAASTKIEDASGAATGKTVRIGGQGTRFASQLGASTTWNTYSYTSGPWMSVQINGDWETVQVKDIGTDGTSPALYSEYVAELHNSFSEPLLKATHWEYYTMLTKGYGKVRSYGKRVVSNAWGNKEGFEQTQGVTPTTAGSLSSTGAYGDTRFLTQLRTGYTITACGQTRMVNSIQSDVELTIDRPFTLGNIEYIQDVTSGSTFNRANLHVRGLTRLLPLWPRGVTVQITAVTTGTFNYTTYWKTFANAATTNPNTASTSWLEIQDSGVSSGIGVYIKWASTTPLNANDEFRLHVADIENCQYHISTEGERFMTDDNLNPPICYNHGRCIDAQSDTVSTRPSRLVNGTNLDIVSGVLTGTSSKFLSELAPGDIINDGTDDHRVVSITDDVSATLDDSSLAGGTGLTINVKRCAGGRFDGTNHETTATIIDDDTREAYMHHPKHTYYQTYSHLYCEVDPGCCGFRLSSVVNPERYAYYFVKPDHSDYDFRIAVHTVNDNLDLYTKIGATQPTTAAYDSTSVRESVPWAIDVDASTMACSGNLAKSVLGGATAVATAADAYNSALGKFIHADNSPDCSQVTVGIMGDNRYPQTVGASEYTARVYMEFNFADFECDDSAESGDTYGANSSFLPKCVQHNLRFAGDAKPVLSNTAYYDGKTHTSTSITQEYVIRLTESYARISSSVSNVWKASTDFRTSQRSGAVWWHRKVHIWDGFETNFEFRITNPTQCGGADTICDGADGFAFVISNDDRQEAVTSFHGNEGWACTAADNTNTVSGSVAYTLCAATPANGGGMIGCPGDGLGYGESTMADSASFNAVPSYCDAGLKKSLAVEFDTFYNVERRDPKQGKEHWWINATEYVSYNDNHLGVFMTTDTSYASQPWGSDVTRLTADHSDDDEGAHYGSTPSVPTMADNLKHTVKIRYTRGFTTEKAGSGTIATAVRAVTGTGTLFKTELRTGFEFGYGGRVKANAKIKLNLDKTDIANAATNTIAGLGFGIDSMAVRVLTITSDTAVTLMGDTTDEPAEFLKMHDSAFPTAVDTLTSVPPPSTARPQSYNIIKEFPGEIQVFIDDMDRYVFQVAVEDRDMAKILDHDGNAYIGLTASTGSKGFAKVGYTPASVHQTTDIYSWNYCSSPGCVAY</sequence>
<accession>A0A7S0KG39</accession>